<feature type="domain" description="N-acetyltransferase" evidence="1">
    <location>
        <begin position="22"/>
        <end position="189"/>
    </location>
</feature>
<proteinExistence type="predicted"/>
<accession>A0AAD7K6G2</accession>
<comment type="caution">
    <text evidence="2">The sequence shown here is derived from an EMBL/GenBank/DDBJ whole genome shotgun (WGS) entry which is preliminary data.</text>
</comment>
<dbReference type="SUPFAM" id="SSF55729">
    <property type="entry name" value="Acyl-CoA N-acyltransferases (Nat)"/>
    <property type="match status" value="1"/>
</dbReference>
<keyword evidence="3" id="KW-1185">Reference proteome</keyword>
<dbReference type="PANTHER" id="PTHR43441:SF5">
    <property type="entry name" value="FAMILY ACETYLTRANSFERASE, PUTATIVE-RELATED"/>
    <property type="match status" value="1"/>
</dbReference>
<gene>
    <name evidence="2" type="ORF">B0H16DRAFT_1501641</name>
</gene>
<dbReference type="Gene3D" id="3.40.630.30">
    <property type="match status" value="1"/>
</dbReference>
<dbReference type="InterPro" id="IPR051908">
    <property type="entry name" value="Ribosomal_N-acetyltransferase"/>
</dbReference>
<dbReference type="PANTHER" id="PTHR43441">
    <property type="entry name" value="RIBOSOMAL-PROTEIN-SERINE ACETYLTRANSFERASE"/>
    <property type="match status" value="1"/>
</dbReference>
<reference evidence="2" key="1">
    <citation type="submission" date="2023-03" db="EMBL/GenBank/DDBJ databases">
        <title>Massive genome expansion in bonnet fungi (Mycena s.s.) driven by repeated elements and novel gene families across ecological guilds.</title>
        <authorList>
            <consortium name="Lawrence Berkeley National Laboratory"/>
            <person name="Harder C.B."/>
            <person name="Miyauchi S."/>
            <person name="Viragh M."/>
            <person name="Kuo A."/>
            <person name="Thoen E."/>
            <person name="Andreopoulos B."/>
            <person name="Lu D."/>
            <person name="Skrede I."/>
            <person name="Drula E."/>
            <person name="Henrissat B."/>
            <person name="Morin E."/>
            <person name="Kohler A."/>
            <person name="Barry K."/>
            <person name="LaButti K."/>
            <person name="Morin E."/>
            <person name="Salamov A."/>
            <person name="Lipzen A."/>
            <person name="Mereny Z."/>
            <person name="Hegedus B."/>
            <person name="Baldrian P."/>
            <person name="Stursova M."/>
            <person name="Weitz H."/>
            <person name="Taylor A."/>
            <person name="Grigoriev I.V."/>
            <person name="Nagy L.G."/>
            <person name="Martin F."/>
            <person name="Kauserud H."/>
        </authorList>
    </citation>
    <scope>NUCLEOTIDE SEQUENCE</scope>
    <source>
        <strain evidence="2">CBHHK182m</strain>
    </source>
</reference>
<evidence type="ECO:0000313" key="3">
    <source>
        <dbReference type="Proteomes" id="UP001215598"/>
    </source>
</evidence>
<dbReference type="AlphaFoldDB" id="A0AAD7K6G2"/>
<dbReference type="PROSITE" id="PS51186">
    <property type="entry name" value="GNAT"/>
    <property type="match status" value="1"/>
</dbReference>
<protein>
    <submittedName>
        <fullName evidence="2">Acyl-CoA N-acyltransferase</fullName>
    </submittedName>
</protein>
<evidence type="ECO:0000259" key="1">
    <source>
        <dbReference type="PROSITE" id="PS51186"/>
    </source>
</evidence>
<name>A0AAD7K6G2_9AGAR</name>
<dbReference type="InterPro" id="IPR016181">
    <property type="entry name" value="Acyl_CoA_acyltransferase"/>
</dbReference>
<dbReference type="GO" id="GO:1990189">
    <property type="term" value="F:protein N-terminal-serine acetyltransferase activity"/>
    <property type="evidence" value="ECO:0007669"/>
    <property type="project" value="TreeGrafter"/>
</dbReference>
<dbReference type="Pfam" id="PF13302">
    <property type="entry name" value="Acetyltransf_3"/>
    <property type="match status" value="1"/>
</dbReference>
<sequence length="233" mass="25549">MAVPHDPNFCFPVPARLQTDRVELVPFIPSEHADAFFASAGAHPELFTYLPWGPFGTAHDFVSTVIEQRIQPNLGMVLFAVFDTAQAIDPQLAGIIGLLDTSAANLCTEIGFVITLPHFQRTHVTGNAVGLLLRWALELPSEGGLGLRRVVWKANAHNTRSVRAAERLGFCKEAVLRWDRVLPPWKTDSGNGGGTRAGDPRADCLSRDTVVLSLCWDDWEAGGRESVNNIIQR</sequence>
<dbReference type="GO" id="GO:0008999">
    <property type="term" value="F:protein-N-terminal-alanine acetyltransferase activity"/>
    <property type="evidence" value="ECO:0007669"/>
    <property type="project" value="TreeGrafter"/>
</dbReference>
<dbReference type="InterPro" id="IPR000182">
    <property type="entry name" value="GNAT_dom"/>
</dbReference>
<evidence type="ECO:0000313" key="2">
    <source>
        <dbReference type="EMBL" id="KAJ7779143.1"/>
    </source>
</evidence>
<dbReference type="Proteomes" id="UP001215598">
    <property type="component" value="Unassembled WGS sequence"/>
</dbReference>
<dbReference type="EMBL" id="JARKIB010000006">
    <property type="protein sequence ID" value="KAJ7779143.1"/>
    <property type="molecule type" value="Genomic_DNA"/>
</dbReference>
<organism evidence="2 3">
    <name type="scientific">Mycena metata</name>
    <dbReference type="NCBI Taxonomy" id="1033252"/>
    <lineage>
        <taxon>Eukaryota</taxon>
        <taxon>Fungi</taxon>
        <taxon>Dikarya</taxon>
        <taxon>Basidiomycota</taxon>
        <taxon>Agaricomycotina</taxon>
        <taxon>Agaricomycetes</taxon>
        <taxon>Agaricomycetidae</taxon>
        <taxon>Agaricales</taxon>
        <taxon>Marasmiineae</taxon>
        <taxon>Mycenaceae</taxon>
        <taxon>Mycena</taxon>
    </lineage>
</organism>